<sequence length="190" mass="22188">MMRAVMMTNRLRTFRKKGLDVRFDVDGDLESIVDSEESYKSTKEDMNSSDSNRSHFTSEEDNTDSDNSIFNKTSVKSKLGKRNISKKEKGQKTNNNAFDLRQILCNHIVDNANEYIYFFSASDINESYEEDIIWIDFRTEVEELKCHGKWTNRAADRHMALIEIGVKFIFTNAINNYLLLPYCVQLIFHL</sequence>
<feature type="region of interest" description="Disordered" evidence="1">
    <location>
        <begin position="36"/>
        <end position="70"/>
    </location>
</feature>
<keyword evidence="3" id="KW-1185">Reference proteome</keyword>
<dbReference type="EMBL" id="CAJPWZ010001090">
    <property type="protein sequence ID" value="CAG2207745.1"/>
    <property type="molecule type" value="Genomic_DNA"/>
</dbReference>
<reference evidence="2" key="1">
    <citation type="submission" date="2021-03" db="EMBL/GenBank/DDBJ databases">
        <authorList>
            <person name="Bekaert M."/>
        </authorList>
    </citation>
    <scope>NUCLEOTIDE SEQUENCE</scope>
</reference>
<name>A0A8S3RM48_MYTED</name>
<evidence type="ECO:0000256" key="1">
    <source>
        <dbReference type="SAM" id="MobiDB-lite"/>
    </source>
</evidence>
<feature type="compositionally biased region" description="Basic and acidic residues" evidence="1">
    <location>
        <begin position="37"/>
        <end position="58"/>
    </location>
</feature>
<comment type="caution">
    <text evidence="2">The sequence shown here is derived from an EMBL/GenBank/DDBJ whole genome shotgun (WGS) entry which is preliminary data.</text>
</comment>
<evidence type="ECO:0000313" key="2">
    <source>
        <dbReference type="EMBL" id="CAG2207745.1"/>
    </source>
</evidence>
<evidence type="ECO:0000313" key="3">
    <source>
        <dbReference type="Proteomes" id="UP000683360"/>
    </source>
</evidence>
<proteinExistence type="predicted"/>
<accession>A0A8S3RM48</accession>
<dbReference type="Proteomes" id="UP000683360">
    <property type="component" value="Unassembled WGS sequence"/>
</dbReference>
<protein>
    <submittedName>
        <fullName evidence="2">Uncharacterized protein</fullName>
    </submittedName>
</protein>
<gene>
    <name evidence="2" type="ORF">MEDL_22017</name>
</gene>
<dbReference type="AlphaFoldDB" id="A0A8S3RM48"/>
<organism evidence="2 3">
    <name type="scientific">Mytilus edulis</name>
    <name type="common">Blue mussel</name>
    <dbReference type="NCBI Taxonomy" id="6550"/>
    <lineage>
        <taxon>Eukaryota</taxon>
        <taxon>Metazoa</taxon>
        <taxon>Spiralia</taxon>
        <taxon>Lophotrochozoa</taxon>
        <taxon>Mollusca</taxon>
        <taxon>Bivalvia</taxon>
        <taxon>Autobranchia</taxon>
        <taxon>Pteriomorphia</taxon>
        <taxon>Mytilida</taxon>
        <taxon>Mytiloidea</taxon>
        <taxon>Mytilidae</taxon>
        <taxon>Mytilinae</taxon>
        <taxon>Mytilus</taxon>
    </lineage>
</organism>